<gene>
    <name evidence="7" type="ORF">GSPATT00002062001</name>
</gene>
<feature type="transmembrane region" description="Helical" evidence="6">
    <location>
        <begin position="6"/>
        <end position="26"/>
    </location>
</feature>
<dbReference type="GO" id="GO:0016020">
    <property type="term" value="C:membrane"/>
    <property type="evidence" value="ECO:0000318"/>
    <property type="project" value="GO_Central"/>
</dbReference>
<evidence type="ECO:0000256" key="4">
    <source>
        <dbReference type="ARBA" id="ARBA00022989"/>
    </source>
</evidence>
<evidence type="ECO:0000256" key="3">
    <source>
        <dbReference type="ARBA" id="ARBA00022692"/>
    </source>
</evidence>
<keyword evidence="5 6" id="KW-0472">Membrane</keyword>
<evidence type="ECO:0008006" key="9">
    <source>
        <dbReference type="Google" id="ProtNLM"/>
    </source>
</evidence>
<evidence type="ECO:0000256" key="1">
    <source>
        <dbReference type="ARBA" id="ARBA00004141"/>
    </source>
</evidence>
<dbReference type="eggNOG" id="KOG2296">
    <property type="taxonomic scope" value="Eukaryota"/>
</dbReference>
<keyword evidence="4 6" id="KW-1133">Transmembrane helix</keyword>
<dbReference type="EMBL" id="CT868429">
    <property type="protein sequence ID" value="CAK81934.1"/>
    <property type="molecule type" value="Genomic_DNA"/>
</dbReference>
<organism evidence="7 8">
    <name type="scientific">Paramecium tetraurelia</name>
    <dbReference type="NCBI Taxonomy" id="5888"/>
    <lineage>
        <taxon>Eukaryota</taxon>
        <taxon>Sar</taxon>
        <taxon>Alveolata</taxon>
        <taxon>Ciliophora</taxon>
        <taxon>Intramacronucleata</taxon>
        <taxon>Oligohymenophorea</taxon>
        <taxon>Peniculida</taxon>
        <taxon>Parameciidae</taxon>
        <taxon>Paramecium</taxon>
    </lineage>
</organism>
<feature type="transmembrane region" description="Helical" evidence="6">
    <location>
        <begin position="129"/>
        <end position="148"/>
    </location>
</feature>
<evidence type="ECO:0000256" key="6">
    <source>
        <dbReference type="SAM" id="Phobius"/>
    </source>
</evidence>
<feature type="transmembrane region" description="Helical" evidence="6">
    <location>
        <begin position="472"/>
        <end position="496"/>
    </location>
</feature>
<comment type="subcellular location">
    <subcellularLocation>
        <location evidence="1">Membrane</location>
        <topology evidence="1">Multi-pass membrane protein</topology>
    </subcellularLocation>
</comment>
<feature type="transmembrane region" description="Helical" evidence="6">
    <location>
        <begin position="347"/>
        <end position="368"/>
    </location>
</feature>
<protein>
    <recommendedName>
        <fullName evidence="9">LMBR1-like motif protein</fullName>
    </recommendedName>
</protein>
<dbReference type="GeneID" id="5035138"/>
<dbReference type="AlphaFoldDB" id="A0DFW7"/>
<name>A0DFW7_PARTE</name>
<feature type="transmembrane region" description="Helical" evidence="6">
    <location>
        <begin position="38"/>
        <end position="58"/>
    </location>
</feature>
<comment type="similarity">
    <text evidence="2">Belongs to the LIMR family.</text>
</comment>
<evidence type="ECO:0000256" key="5">
    <source>
        <dbReference type="ARBA" id="ARBA00023136"/>
    </source>
</evidence>
<feature type="transmembrane region" description="Helical" evidence="6">
    <location>
        <begin position="160"/>
        <end position="183"/>
    </location>
</feature>
<feature type="transmembrane region" description="Helical" evidence="6">
    <location>
        <begin position="388"/>
        <end position="410"/>
    </location>
</feature>
<dbReference type="InterPro" id="IPR051584">
    <property type="entry name" value="GPCR-associated_LMBR1"/>
</dbReference>
<accession>A0DFW7</accession>
<dbReference type="Pfam" id="PF04791">
    <property type="entry name" value="LMBR1"/>
    <property type="match status" value="1"/>
</dbReference>
<dbReference type="Proteomes" id="UP000000600">
    <property type="component" value="Unassembled WGS sequence"/>
</dbReference>
<dbReference type="OrthoDB" id="203099at2759"/>
<dbReference type="HOGENOM" id="CLU_014778_0_0_1"/>
<evidence type="ECO:0000313" key="8">
    <source>
        <dbReference type="Proteomes" id="UP000000600"/>
    </source>
</evidence>
<reference evidence="7 8" key="1">
    <citation type="journal article" date="2006" name="Nature">
        <title>Global trends of whole-genome duplications revealed by the ciliate Paramecium tetraurelia.</title>
        <authorList>
            <consortium name="Genoscope"/>
            <person name="Aury J.-M."/>
            <person name="Jaillon O."/>
            <person name="Duret L."/>
            <person name="Noel B."/>
            <person name="Jubin C."/>
            <person name="Porcel B.M."/>
            <person name="Segurens B."/>
            <person name="Daubin V."/>
            <person name="Anthouard V."/>
            <person name="Aiach N."/>
            <person name="Arnaiz O."/>
            <person name="Billaut A."/>
            <person name="Beisson J."/>
            <person name="Blanc I."/>
            <person name="Bouhouche K."/>
            <person name="Camara F."/>
            <person name="Duharcourt S."/>
            <person name="Guigo R."/>
            <person name="Gogendeau D."/>
            <person name="Katinka M."/>
            <person name="Keller A.-M."/>
            <person name="Kissmehl R."/>
            <person name="Klotz C."/>
            <person name="Koll F."/>
            <person name="Le Moue A."/>
            <person name="Lepere C."/>
            <person name="Malinsky S."/>
            <person name="Nowacki M."/>
            <person name="Nowak J.K."/>
            <person name="Plattner H."/>
            <person name="Poulain J."/>
            <person name="Ruiz F."/>
            <person name="Serrano V."/>
            <person name="Zagulski M."/>
            <person name="Dessen P."/>
            <person name="Betermier M."/>
            <person name="Weissenbach J."/>
            <person name="Scarpelli C."/>
            <person name="Schachter V."/>
            <person name="Sperling L."/>
            <person name="Meyer E."/>
            <person name="Cohen J."/>
            <person name="Wincker P."/>
        </authorList>
    </citation>
    <scope>NUCLEOTIDE SEQUENCE [LARGE SCALE GENOMIC DNA]</scope>
    <source>
        <strain evidence="7 8">Stock d4-2</strain>
    </source>
</reference>
<dbReference type="KEGG" id="ptm:GSPATT00002062001"/>
<keyword evidence="8" id="KW-1185">Reference proteome</keyword>
<proteinExistence type="inferred from homology"/>
<dbReference type="InParanoid" id="A0DFW7"/>
<dbReference type="InterPro" id="IPR006876">
    <property type="entry name" value="LMBR1-like_membr_prot"/>
</dbReference>
<feature type="transmembrane region" description="Helical" evidence="6">
    <location>
        <begin position="431"/>
        <end position="452"/>
    </location>
</feature>
<keyword evidence="3 6" id="KW-0812">Transmembrane</keyword>
<dbReference type="PANTHER" id="PTHR21355">
    <property type="entry name" value="G-PROTEIN COUPLED RECEPTOR-ASSOCIATED PROTEIN LMBRD2"/>
    <property type="match status" value="1"/>
</dbReference>
<dbReference type="PANTHER" id="PTHR21355:SF0">
    <property type="entry name" value="G-PROTEIN COUPLED RECEPTOR-ASSOCIATED PROTEIN LMBRD2"/>
    <property type="match status" value="1"/>
</dbReference>
<sequence>MQEEILLFFIEGILLIVYVFYLVWDYSAKEVPFYIKALTYFSWILTFSIVLVLPIDILQQRTFLEQQSTLENNEKTQLQYGLFLTWRILYWSNFLLSWQVSQTPYIQDYEDSGDFNWRERMKYSIKKNLLIYTLGLVLGTIIIILLAMNNDSSDYITNSLIGLANFFGLFLVVLLLGFGLVAIPKRYIKESKEEEVLDKCYKDSVYLEEQRTEKGYDIEEICKTLLILEDSYSNSEFFVYISKIIALIPPVYFESIKQQAIYRKKELPSEYLNLNLKQLGVLHKSVKQIVFDLRRINTKFEILLNKVKKLERQYEIDSIENQSFVIKIVIKAQYIWVNYFRRYYNKYIGYVFTLLSIILMFGEFQVLMKQKININILSSVILSISDTTLTNITLLILLTYMMFCVYYGLFSMKISGLISFNNKHNTDAPSLMFGSVNFGRVSFPLCYNFLQMTASLDKSNQFFNFFKRLDEFSVFDSTFTIILPLMLIIMSLCNFFNISDKVMKAIGLGQFAFQDSPQVLSSLGKEILLKEKQRKNSKLTTDESSQKSSLLELSKYTSPKYNETQDRVKVNQIRNFDEILNI</sequence>
<dbReference type="RefSeq" id="XP_001449331.1">
    <property type="nucleotide sequence ID" value="XM_001449294.1"/>
</dbReference>
<evidence type="ECO:0000256" key="2">
    <source>
        <dbReference type="ARBA" id="ARBA00010487"/>
    </source>
</evidence>
<evidence type="ECO:0000313" key="7">
    <source>
        <dbReference type="EMBL" id="CAK81934.1"/>
    </source>
</evidence>
<dbReference type="OMA" id="KYTSYVM"/>